<evidence type="ECO:0000259" key="10">
    <source>
        <dbReference type="PROSITE" id="PS50113"/>
    </source>
</evidence>
<evidence type="ECO:0000313" key="12">
    <source>
        <dbReference type="Proteomes" id="UP000033423"/>
    </source>
</evidence>
<dbReference type="InterPro" id="IPR036890">
    <property type="entry name" value="HATPase_C_sf"/>
</dbReference>
<evidence type="ECO:0000256" key="8">
    <source>
        <dbReference type="SAM" id="Phobius"/>
    </source>
</evidence>
<evidence type="ECO:0000256" key="6">
    <source>
        <dbReference type="ARBA" id="ARBA00022840"/>
    </source>
</evidence>
<dbReference type="SMART" id="SM00387">
    <property type="entry name" value="HATPase_c"/>
    <property type="match status" value="1"/>
</dbReference>
<feature type="transmembrane region" description="Helical" evidence="8">
    <location>
        <begin position="338"/>
        <end position="359"/>
    </location>
</feature>
<dbReference type="Pfam" id="PF02518">
    <property type="entry name" value="HATPase_c"/>
    <property type="match status" value="1"/>
</dbReference>
<dbReference type="CDD" id="cd00075">
    <property type="entry name" value="HATPase"/>
    <property type="match status" value="1"/>
</dbReference>
<comment type="caution">
    <text evidence="11">The sequence shown here is derived from an EMBL/GenBank/DDBJ whole genome shotgun (WGS) entry which is preliminary data.</text>
</comment>
<dbReference type="EC" id="2.7.13.3" evidence="2"/>
<name>A0A0F3GX48_9BACT</name>
<dbReference type="InterPro" id="IPR036097">
    <property type="entry name" value="HisK_dim/P_sf"/>
</dbReference>
<evidence type="ECO:0000256" key="4">
    <source>
        <dbReference type="ARBA" id="ARBA00022741"/>
    </source>
</evidence>
<accession>A0A0F3GX48</accession>
<keyword evidence="8" id="KW-0472">Membrane</keyword>
<evidence type="ECO:0000256" key="7">
    <source>
        <dbReference type="ARBA" id="ARBA00023012"/>
    </source>
</evidence>
<reference evidence="11 12" key="1">
    <citation type="submission" date="2015-02" db="EMBL/GenBank/DDBJ databases">
        <title>Single-cell genomics of uncultivated deep-branching MTB reveals a conserved set of magnetosome genes.</title>
        <authorList>
            <person name="Kolinko S."/>
            <person name="Richter M."/>
            <person name="Glockner F.O."/>
            <person name="Brachmann A."/>
            <person name="Schuler D."/>
        </authorList>
    </citation>
    <scope>NUCLEOTIDE SEQUENCE [LARGE SCALE GENOMIC DNA]</scope>
    <source>
        <strain evidence="11">TM-1</strain>
    </source>
</reference>
<dbReference type="Gene3D" id="3.30.450.20">
    <property type="entry name" value="PAS domain"/>
    <property type="match status" value="1"/>
</dbReference>
<dbReference type="SMART" id="SM00086">
    <property type="entry name" value="PAC"/>
    <property type="match status" value="2"/>
</dbReference>
<feature type="domain" description="PAC" evidence="10">
    <location>
        <begin position="438"/>
        <end position="494"/>
    </location>
</feature>
<keyword evidence="8" id="KW-1133">Transmembrane helix</keyword>
<dbReference type="InterPro" id="IPR001610">
    <property type="entry name" value="PAC"/>
</dbReference>
<dbReference type="InterPro" id="IPR000700">
    <property type="entry name" value="PAS-assoc_C"/>
</dbReference>
<keyword evidence="6 11" id="KW-0067">ATP-binding</keyword>
<dbReference type="PATRIC" id="fig|29290.4.peg.1785"/>
<protein>
    <recommendedName>
        <fullName evidence="2">histidine kinase</fullName>
        <ecNumber evidence="2">2.7.13.3</ecNumber>
    </recommendedName>
</protein>
<dbReference type="GO" id="GO:0000155">
    <property type="term" value="F:phosphorelay sensor kinase activity"/>
    <property type="evidence" value="ECO:0007669"/>
    <property type="project" value="InterPro"/>
</dbReference>
<dbReference type="SUPFAM" id="SSF55874">
    <property type="entry name" value="ATPase domain of HSP90 chaperone/DNA topoisomerase II/histidine kinase"/>
    <property type="match status" value="1"/>
</dbReference>
<dbReference type="InterPro" id="IPR004358">
    <property type="entry name" value="Sig_transdc_His_kin-like_C"/>
</dbReference>
<dbReference type="CDD" id="cd18774">
    <property type="entry name" value="PDC2_HK_sensor"/>
    <property type="match status" value="1"/>
</dbReference>
<dbReference type="Gene3D" id="6.10.340.10">
    <property type="match status" value="1"/>
</dbReference>
<dbReference type="PROSITE" id="PS50113">
    <property type="entry name" value="PAC"/>
    <property type="match status" value="2"/>
</dbReference>
<dbReference type="InterPro" id="IPR035965">
    <property type="entry name" value="PAS-like_dom_sf"/>
</dbReference>
<keyword evidence="7" id="KW-0902">Two-component regulatory system</keyword>
<dbReference type="InterPro" id="IPR003594">
    <property type="entry name" value="HATPase_dom"/>
</dbReference>
<dbReference type="InterPro" id="IPR005467">
    <property type="entry name" value="His_kinase_dom"/>
</dbReference>
<gene>
    <name evidence="11" type="ORF">MBAV_001351</name>
</gene>
<keyword evidence="8" id="KW-0812">Transmembrane</keyword>
<proteinExistence type="predicted"/>
<feature type="domain" description="PAC" evidence="10">
    <location>
        <begin position="569"/>
        <end position="620"/>
    </location>
</feature>
<dbReference type="InterPro" id="IPR000014">
    <property type="entry name" value="PAS"/>
</dbReference>
<dbReference type="AlphaFoldDB" id="A0A0F3GX48"/>
<keyword evidence="5" id="KW-0418">Kinase</keyword>
<dbReference type="Proteomes" id="UP000033423">
    <property type="component" value="Unassembled WGS sequence"/>
</dbReference>
<keyword evidence="3" id="KW-0808">Transferase</keyword>
<evidence type="ECO:0000259" key="9">
    <source>
        <dbReference type="PROSITE" id="PS50109"/>
    </source>
</evidence>
<sequence length="880" mass="99778">MIKNIFLSVKNHFKFSFTLKMFLSFGLVIIMTMLISLLMYLFGVPYTKIDGIYNRNIDQAESGIKSFSKMGTKYLAKWIWERRGDARTIAESVQINTSLKELLPKIHGYNNSTDIKSFIDRVREEREYSAIASYIEGVQSSYYGVYEEIHMIDAKLETIIVSTHNEHVGKHFHTDERPVNSEDEWFNLIVSEHNGTIKFVISRAIDICLESEDRCVDRRFILYMYANIERPLATIRSGIGVIGKTAEIVIVDKNGRMLTPLNFKSPDNPTSNILDHKINTTLTMLAGNGNEGLIESIDARGEAVLGAFRHITITPEMGIGIIVKVDKKELLDPIKNTITTAIAVMLLGLLLLSMFTYFISLKIASPIIGLIKKTESIKNAGLITKSTVNTRDDLNMLVSTFDVMLTDIEYQHKVVEMEKNKLAEIMKTMEDGIYIVNRSHDIEFVNRAILRDFGEVNNRKCYEPIVDSDGKVVKLRGSNLDITDRKKIEDELQRALNLLNTTGHIARIGGWSLTVDTMEVTWTNEVYRIHEIEVTQPPDFNTAIVYYPEEIRSDLIDELKECMTNGKAVNIELPFVTAKGNRLCVNIQARAEFENGKIVRLVGSFQDITERKRMEEELRNLNNNLMSMVQEETAKRQMQEQMLIQQSKMAAMGDMIGLIAHQWKQPLNLIGITVQDMKDAYKFGEVNEEYIDQTVDTTMGQVNFMSKTMDDFRNFFKPSKQKVEFDVKNTIDELVTMFIAIFTKNNVNINIKADKTLKLKADGYPNEFKQVILNILNNSKDAIIAMRSSGNKIQGWIEVEITNDESSEKILVSIKDNGGGIPEDVIGRIFEPYYTTKGADGTGIGLYMSKTIIETNMGGSLTVRNIEGGAEFVIELQSCA</sequence>
<evidence type="ECO:0000256" key="5">
    <source>
        <dbReference type="ARBA" id="ARBA00022777"/>
    </source>
</evidence>
<dbReference type="SUPFAM" id="SSF55785">
    <property type="entry name" value="PYP-like sensor domain (PAS domain)"/>
    <property type="match status" value="1"/>
</dbReference>
<keyword evidence="12" id="KW-1185">Reference proteome</keyword>
<dbReference type="Pfam" id="PF13426">
    <property type="entry name" value="PAS_9"/>
    <property type="match status" value="1"/>
</dbReference>
<evidence type="ECO:0000256" key="2">
    <source>
        <dbReference type="ARBA" id="ARBA00012438"/>
    </source>
</evidence>
<dbReference type="PRINTS" id="PR00344">
    <property type="entry name" value="BCTRLSENSOR"/>
</dbReference>
<evidence type="ECO:0000313" key="11">
    <source>
        <dbReference type="EMBL" id="KJU86455.1"/>
    </source>
</evidence>
<dbReference type="SUPFAM" id="SSF47384">
    <property type="entry name" value="Homodimeric domain of signal transducing histidine kinase"/>
    <property type="match status" value="1"/>
</dbReference>
<dbReference type="Gene3D" id="3.30.565.10">
    <property type="entry name" value="Histidine kinase-like ATPase, C-terminal domain"/>
    <property type="match status" value="1"/>
</dbReference>
<evidence type="ECO:0000256" key="1">
    <source>
        <dbReference type="ARBA" id="ARBA00000085"/>
    </source>
</evidence>
<organism evidence="11 12">
    <name type="scientific">Candidatus Magnetobacterium bavaricum</name>
    <dbReference type="NCBI Taxonomy" id="29290"/>
    <lineage>
        <taxon>Bacteria</taxon>
        <taxon>Pseudomonadati</taxon>
        <taxon>Nitrospirota</taxon>
        <taxon>Thermodesulfovibrionia</taxon>
        <taxon>Thermodesulfovibrionales</taxon>
        <taxon>Candidatus Magnetobacteriaceae</taxon>
        <taxon>Candidatus Magnetobacterium</taxon>
    </lineage>
</organism>
<comment type="catalytic activity">
    <reaction evidence="1">
        <text>ATP + protein L-histidine = ADP + protein N-phospho-L-histidine.</text>
        <dbReference type="EC" id="2.7.13.3"/>
    </reaction>
</comment>
<dbReference type="EMBL" id="LACI01000581">
    <property type="protein sequence ID" value="KJU86455.1"/>
    <property type="molecule type" value="Genomic_DNA"/>
</dbReference>
<evidence type="ECO:0000256" key="3">
    <source>
        <dbReference type="ARBA" id="ARBA00022679"/>
    </source>
</evidence>
<keyword evidence="4" id="KW-0547">Nucleotide-binding</keyword>
<feature type="domain" description="Histidine kinase" evidence="9">
    <location>
        <begin position="658"/>
        <end position="880"/>
    </location>
</feature>
<dbReference type="Gene3D" id="1.10.287.130">
    <property type="match status" value="1"/>
</dbReference>
<dbReference type="GO" id="GO:0005524">
    <property type="term" value="F:ATP binding"/>
    <property type="evidence" value="ECO:0007669"/>
    <property type="project" value="UniProtKB-KW"/>
</dbReference>
<feature type="transmembrane region" description="Helical" evidence="8">
    <location>
        <begin position="21"/>
        <end position="42"/>
    </location>
</feature>
<dbReference type="PANTHER" id="PTHR43065:SF46">
    <property type="entry name" value="C4-DICARBOXYLATE TRANSPORT SENSOR PROTEIN DCTB"/>
    <property type="match status" value="1"/>
</dbReference>
<dbReference type="PANTHER" id="PTHR43065">
    <property type="entry name" value="SENSOR HISTIDINE KINASE"/>
    <property type="match status" value="1"/>
</dbReference>
<dbReference type="PROSITE" id="PS50109">
    <property type="entry name" value="HIS_KIN"/>
    <property type="match status" value="1"/>
</dbReference>